<evidence type="ECO:0000256" key="1">
    <source>
        <dbReference type="SAM" id="SignalP"/>
    </source>
</evidence>
<dbReference type="EMBL" id="MU167219">
    <property type="protein sequence ID" value="KAG0150506.1"/>
    <property type="molecule type" value="Genomic_DNA"/>
</dbReference>
<protein>
    <recommendedName>
        <fullName evidence="4">Glycoside hydrolase family 71 protein</fullName>
    </recommendedName>
</protein>
<name>A0A9P6NNP5_9BASI</name>
<evidence type="ECO:0000313" key="3">
    <source>
        <dbReference type="Proteomes" id="UP000886653"/>
    </source>
</evidence>
<accession>A0A9P6NNP5</accession>
<dbReference type="OrthoDB" id="3257981at2759"/>
<sequence>MRCLIWMSGLMIVASVSTASFKLHFNLNKKNILDNTDNNKHNNKRSELDTKLLIKDDKIDPILSKSKSSKPNYVFAHFVQGNAQNYTKEDWMADMITAREAHIDAFAINIGNDTTNAIQLPMIYDVADSIDFKVFLSFDMTYFGYKGSAIDIQKIVIEFANRTSQFKYNNKVFVSTFSGEVPGTYLNNNTNYPAAWCALKASLRGNGVHIYFLPGWTGIKPSVTRCTDGLLSWDAWPPHSATVNIETKGGPDNITLQEDLYFPDKAYIESARAIGKSYAAPVSPLFFKHLTDDPQGNYVHRSDDWMMINRYTKLIKQNPKPEFIELLTWNDYGESHYLRDPQPSANLPMGLVSAHEYVDGFPHTPLLNLLAYFNQWYKNGKPPVLNQTTVYVWYRPHIRNAIATQDPLPVPAYSNLTEDRIYAYVIPGENTNVNSIRILSGYQVLEQTLFPLNDTSSLKSDELCQIYEDPSNNNELEIDGEGILLSAPFEPGTQLVELLDHQGIILGSLQGLEIEVEPLTYNFNYWSGSLTV</sequence>
<dbReference type="InterPro" id="IPR005197">
    <property type="entry name" value="Glyco_hydro_71"/>
</dbReference>
<reference evidence="2" key="1">
    <citation type="submission" date="2013-11" db="EMBL/GenBank/DDBJ databases">
        <title>Genome sequence of the fusiform rust pathogen reveals effectors for host alternation and coevolution with pine.</title>
        <authorList>
            <consortium name="DOE Joint Genome Institute"/>
            <person name="Smith K."/>
            <person name="Pendleton A."/>
            <person name="Kubisiak T."/>
            <person name="Anderson C."/>
            <person name="Salamov A."/>
            <person name="Aerts A."/>
            <person name="Riley R."/>
            <person name="Clum A."/>
            <person name="Lindquist E."/>
            <person name="Ence D."/>
            <person name="Campbell M."/>
            <person name="Kronenberg Z."/>
            <person name="Feau N."/>
            <person name="Dhillon B."/>
            <person name="Hamelin R."/>
            <person name="Burleigh J."/>
            <person name="Smith J."/>
            <person name="Yandell M."/>
            <person name="Nelson C."/>
            <person name="Grigoriev I."/>
            <person name="Davis J."/>
        </authorList>
    </citation>
    <scope>NUCLEOTIDE SEQUENCE</scope>
    <source>
        <strain evidence="2">G11</strain>
    </source>
</reference>
<organism evidence="2 3">
    <name type="scientific">Cronartium quercuum f. sp. fusiforme G11</name>
    <dbReference type="NCBI Taxonomy" id="708437"/>
    <lineage>
        <taxon>Eukaryota</taxon>
        <taxon>Fungi</taxon>
        <taxon>Dikarya</taxon>
        <taxon>Basidiomycota</taxon>
        <taxon>Pucciniomycotina</taxon>
        <taxon>Pucciniomycetes</taxon>
        <taxon>Pucciniales</taxon>
        <taxon>Coleosporiaceae</taxon>
        <taxon>Cronartium</taxon>
    </lineage>
</organism>
<dbReference type="AlphaFoldDB" id="A0A9P6NNP5"/>
<dbReference type="Gene3D" id="3.20.20.80">
    <property type="entry name" value="Glycosidases"/>
    <property type="match status" value="1"/>
</dbReference>
<dbReference type="Proteomes" id="UP000886653">
    <property type="component" value="Unassembled WGS sequence"/>
</dbReference>
<dbReference type="Pfam" id="PF03659">
    <property type="entry name" value="Glyco_hydro_71"/>
    <property type="match status" value="1"/>
</dbReference>
<keyword evidence="1" id="KW-0732">Signal</keyword>
<evidence type="ECO:0000313" key="2">
    <source>
        <dbReference type="EMBL" id="KAG0150506.1"/>
    </source>
</evidence>
<proteinExistence type="predicted"/>
<comment type="caution">
    <text evidence="2">The sequence shown here is derived from an EMBL/GenBank/DDBJ whole genome shotgun (WGS) entry which is preliminary data.</text>
</comment>
<gene>
    <name evidence="2" type="ORF">CROQUDRAFT_652428</name>
</gene>
<keyword evidence="3" id="KW-1185">Reference proteome</keyword>
<feature type="chain" id="PRO_5040310507" description="Glycoside hydrolase family 71 protein" evidence="1">
    <location>
        <begin position="19"/>
        <end position="532"/>
    </location>
</feature>
<dbReference type="CDD" id="cd11577">
    <property type="entry name" value="GH71"/>
    <property type="match status" value="1"/>
</dbReference>
<evidence type="ECO:0008006" key="4">
    <source>
        <dbReference type="Google" id="ProtNLM"/>
    </source>
</evidence>
<feature type="signal peptide" evidence="1">
    <location>
        <begin position="1"/>
        <end position="18"/>
    </location>
</feature>
<dbReference type="GO" id="GO:0051118">
    <property type="term" value="F:glucan endo-1,3-alpha-glucosidase activity"/>
    <property type="evidence" value="ECO:0007669"/>
    <property type="project" value="InterPro"/>
</dbReference>